<evidence type="ECO:0000256" key="2">
    <source>
        <dbReference type="ARBA" id="ARBA00022737"/>
    </source>
</evidence>
<keyword evidence="3" id="KW-0106">Calcium</keyword>
<keyword evidence="2" id="KW-0677">Repeat</keyword>
<dbReference type="Pfam" id="PF13202">
    <property type="entry name" value="EF-hand_5"/>
    <property type="match status" value="3"/>
</dbReference>
<dbReference type="SMART" id="SM00054">
    <property type="entry name" value="EFh"/>
    <property type="match status" value="6"/>
</dbReference>
<sequence length="252" mass="27321">MRSFFVGILLILVPASADHKISTFEDVDTDSDGHVTLSEFEKSQRAMTPEPPESTIRAIFGASDLNGDQQLSPDEYSTLVRNLRADAETQADEIFKVLDTNGDGRLELKEAEKAASIRNLSLLSIIEGVFNVSDINKDGVLSQDEFKVFSGTNINEQSPLSGEEIVSTTPGTILALVDTNGDGAVSLPELRVFAVQFEDVDTEKANTLYRSMDANNDGLIDGDELIPLHARLAEMIRSPIPGGVIPNAKKLT</sequence>
<proteinExistence type="predicted"/>
<feature type="domain" description="EF-hand" evidence="5">
    <location>
        <begin position="200"/>
        <end position="235"/>
    </location>
</feature>
<evidence type="ECO:0000313" key="6">
    <source>
        <dbReference type="Proteomes" id="UP000887566"/>
    </source>
</evidence>
<dbReference type="InterPro" id="IPR011992">
    <property type="entry name" value="EF-hand-dom_pair"/>
</dbReference>
<name>A0A914VYK3_9BILA</name>
<dbReference type="InterPro" id="IPR018247">
    <property type="entry name" value="EF_Hand_1_Ca_BS"/>
</dbReference>
<dbReference type="PANTHER" id="PTHR10827">
    <property type="entry name" value="RETICULOCALBIN"/>
    <property type="match status" value="1"/>
</dbReference>
<dbReference type="Gene3D" id="1.10.238.10">
    <property type="entry name" value="EF-hand"/>
    <property type="match status" value="3"/>
</dbReference>
<feature type="domain" description="EF-hand" evidence="5">
    <location>
        <begin position="15"/>
        <end position="50"/>
    </location>
</feature>
<dbReference type="PROSITE" id="PS00018">
    <property type="entry name" value="EF_HAND_1"/>
    <property type="match status" value="3"/>
</dbReference>
<evidence type="ECO:0000256" key="3">
    <source>
        <dbReference type="ARBA" id="ARBA00022837"/>
    </source>
</evidence>
<evidence type="ECO:0000256" key="4">
    <source>
        <dbReference type="SAM" id="SignalP"/>
    </source>
</evidence>
<dbReference type="WBParaSite" id="PSAMB.scaffold265size96537.g4045.t1">
    <property type="protein sequence ID" value="PSAMB.scaffold265size96537.g4045.t1"/>
    <property type="gene ID" value="PSAMB.scaffold265size96537.g4045"/>
</dbReference>
<feature type="domain" description="EF-hand" evidence="5">
    <location>
        <begin position="86"/>
        <end position="121"/>
    </location>
</feature>
<accession>A0A914VYK3</accession>
<dbReference type="SUPFAM" id="SSF47473">
    <property type="entry name" value="EF-hand"/>
    <property type="match status" value="2"/>
</dbReference>
<dbReference type="AlphaFoldDB" id="A0A914VYK3"/>
<protein>
    <submittedName>
        <fullName evidence="7">EF-hand domain-containing protein</fullName>
    </submittedName>
</protein>
<dbReference type="GO" id="GO:0005509">
    <property type="term" value="F:calcium ion binding"/>
    <property type="evidence" value="ECO:0007669"/>
    <property type="project" value="InterPro"/>
</dbReference>
<keyword evidence="1" id="KW-0479">Metal-binding</keyword>
<evidence type="ECO:0000313" key="7">
    <source>
        <dbReference type="WBParaSite" id="PSAMB.scaffold265size96537.g4045.t1"/>
    </source>
</evidence>
<dbReference type="Proteomes" id="UP000887566">
    <property type="component" value="Unplaced"/>
</dbReference>
<keyword evidence="4" id="KW-0732">Signal</keyword>
<reference evidence="7" key="1">
    <citation type="submission" date="2022-11" db="UniProtKB">
        <authorList>
            <consortium name="WormBaseParasite"/>
        </authorList>
    </citation>
    <scope>IDENTIFICATION</scope>
</reference>
<dbReference type="Pfam" id="PF13499">
    <property type="entry name" value="EF-hand_7"/>
    <property type="match status" value="1"/>
</dbReference>
<feature type="signal peptide" evidence="4">
    <location>
        <begin position="1"/>
        <end position="17"/>
    </location>
</feature>
<feature type="chain" id="PRO_5037425519" evidence="4">
    <location>
        <begin position="18"/>
        <end position="252"/>
    </location>
</feature>
<organism evidence="6 7">
    <name type="scientific">Plectus sambesii</name>
    <dbReference type="NCBI Taxonomy" id="2011161"/>
    <lineage>
        <taxon>Eukaryota</taxon>
        <taxon>Metazoa</taxon>
        <taxon>Ecdysozoa</taxon>
        <taxon>Nematoda</taxon>
        <taxon>Chromadorea</taxon>
        <taxon>Plectida</taxon>
        <taxon>Plectina</taxon>
        <taxon>Plectoidea</taxon>
        <taxon>Plectidae</taxon>
        <taxon>Plectus</taxon>
    </lineage>
</organism>
<keyword evidence="6" id="KW-1185">Reference proteome</keyword>
<evidence type="ECO:0000256" key="1">
    <source>
        <dbReference type="ARBA" id="ARBA00022723"/>
    </source>
</evidence>
<dbReference type="InterPro" id="IPR002048">
    <property type="entry name" value="EF_hand_dom"/>
</dbReference>
<dbReference type="PROSITE" id="PS50222">
    <property type="entry name" value="EF_HAND_2"/>
    <property type="match status" value="3"/>
</dbReference>
<dbReference type="PANTHER" id="PTHR10827:SF98">
    <property type="entry name" value="45 KDA CALCIUM-BINDING PROTEIN"/>
    <property type="match status" value="1"/>
</dbReference>
<evidence type="ECO:0000259" key="5">
    <source>
        <dbReference type="PROSITE" id="PS50222"/>
    </source>
</evidence>